<dbReference type="PANTHER" id="PTHR11895">
    <property type="entry name" value="TRANSAMIDASE"/>
    <property type="match status" value="1"/>
</dbReference>
<dbReference type="RefSeq" id="WP_092570532.1">
    <property type="nucleotide sequence ID" value="NZ_CP149446.1"/>
</dbReference>
<dbReference type="PROSITE" id="PS00571">
    <property type="entry name" value="AMIDASES"/>
    <property type="match status" value="1"/>
</dbReference>
<organism evidence="10 11">
    <name type="scientific">Ignavigranum ruoffiae</name>
    <dbReference type="NCBI Taxonomy" id="89093"/>
    <lineage>
        <taxon>Bacteria</taxon>
        <taxon>Bacillati</taxon>
        <taxon>Bacillota</taxon>
        <taxon>Bacilli</taxon>
        <taxon>Lactobacillales</taxon>
        <taxon>Aerococcaceae</taxon>
        <taxon>Ignavigranum</taxon>
    </lineage>
</organism>
<dbReference type="InterPro" id="IPR023631">
    <property type="entry name" value="Amidase_dom"/>
</dbReference>
<evidence type="ECO:0000256" key="5">
    <source>
        <dbReference type="ARBA" id="ARBA00022917"/>
    </source>
</evidence>
<dbReference type="GO" id="GO:0006412">
    <property type="term" value="P:translation"/>
    <property type="evidence" value="ECO:0007669"/>
    <property type="project" value="UniProtKB-UniRule"/>
</dbReference>
<evidence type="ECO:0000313" key="11">
    <source>
        <dbReference type="Proteomes" id="UP000198833"/>
    </source>
</evidence>
<sequence>MKEFPTTIKDIQIGLKAGQFTSVELVEHLFDYIDATDQQLNAFISLNKKEALKAAKEADERGYQDSNFALNGVPIAIKDNILTKDLRTTAASKMLEDFVPVYDATVIRKLKEAGAIIIGKVNLDEFAMGASTETSYFGTTHNPWNLDYVPGGSSGGSGATVACRQVPASLGTDTGGSVRCPAAYNGIVGMKPTYGAVSRYGAIAFASSLDQIGPMTLTVEDNAKLLSVIAGHDDQDGTSLEAIDTDYSKFIGQSIKGLRIAFPKEFKSDKIQAEIRQAMEEAAAYFASQGAIVEEVSLPHSKYGINVYYIIASAEASSNLQRFDGIRYGYRSPEASNLEEVYFKTRSEGFGAEVKRRIMMGTYSLSSGAYDEYFKKAAQVRTMIKDEFNQVFENYHLIMGPVTTTTAFKIGTRTQDPIEMYLADLLTVPVNLVGIPSISIPAGFDQNNLPIGLQLMGKALDEARIYQVADNFEKNHDFVNQRPEL</sequence>
<keyword evidence="4 8" id="KW-0067">ATP-binding</keyword>
<dbReference type="GO" id="GO:0050567">
    <property type="term" value="F:glutaminyl-tRNA synthase (glutamine-hydrolyzing) activity"/>
    <property type="evidence" value="ECO:0007669"/>
    <property type="project" value="UniProtKB-UniRule"/>
</dbReference>
<evidence type="ECO:0000313" key="10">
    <source>
        <dbReference type="EMBL" id="SEP81677.1"/>
    </source>
</evidence>
<keyword evidence="11" id="KW-1185">Reference proteome</keyword>
<accession>A0A1H9AYV7</accession>
<keyword evidence="2 8" id="KW-0436">Ligase</keyword>
<dbReference type="EMBL" id="FOEN01000002">
    <property type="protein sequence ID" value="SEP81677.1"/>
    <property type="molecule type" value="Genomic_DNA"/>
</dbReference>
<proteinExistence type="inferred from homology"/>
<evidence type="ECO:0000256" key="2">
    <source>
        <dbReference type="ARBA" id="ARBA00022598"/>
    </source>
</evidence>
<feature type="domain" description="Amidase" evidence="9">
    <location>
        <begin position="24"/>
        <end position="465"/>
    </location>
</feature>
<reference evidence="10 11" key="1">
    <citation type="submission" date="2016-10" db="EMBL/GenBank/DDBJ databases">
        <authorList>
            <person name="de Groot N.N."/>
        </authorList>
    </citation>
    <scope>NUCLEOTIDE SEQUENCE [LARGE SCALE GENOMIC DNA]</scope>
    <source>
        <strain evidence="10 11">DSM 15695</strain>
    </source>
</reference>
<comment type="similarity">
    <text evidence="1 8">Belongs to the amidase family. GatA subfamily.</text>
</comment>
<keyword evidence="5 8" id="KW-0648">Protein biosynthesis</keyword>
<dbReference type="NCBIfam" id="TIGR00132">
    <property type="entry name" value="gatA"/>
    <property type="match status" value="1"/>
</dbReference>
<dbReference type="EC" id="6.3.5.7" evidence="8"/>
<evidence type="ECO:0000256" key="1">
    <source>
        <dbReference type="ARBA" id="ARBA00008069"/>
    </source>
</evidence>
<dbReference type="Proteomes" id="UP000198833">
    <property type="component" value="Unassembled WGS sequence"/>
</dbReference>
<comment type="function">
    <text evidence="6 8">Allows the formation of correctly charged Gln-tRNA(Gln) through the transamidation of misacylated Glu-tRNA(Gln) in organisms which lack glutaminyl-tRNA synthetase. The reaction takes place in the presence of glutamine and ATP through an activated gamma-phospho-Glu-tRNA(Gln).</text>
</comment>
<dbReference type="AlphaFoldDB" id="A0A1H9AYV7"/>
<dbReference type="InterPro" id="IPR000120">
    <property type="entry name" value="Amidase"/>
</dbReference>
<dbReference type="Gene3D" id="3.90.1300.10">
    <property type="entry name" value="Amidase signature (AS) domain"/>
    <property type="match status" value="1"/>
</dbReference>
<dbReference type="InterPro" id="IPR036928">
    <property type="entry name" value="AS_sf"/>
</dbReference>
<dbReference type="GO" id="GO:0030956">
    <property type="term" value="C:glutamyl-tRNA(Gln) amidotransferase complex"/>
    <property type="evidence" value="ECO:0007669"/>
    <property type="project" value="InterPro"/>
</dbReference>
<protein>
    <recommendedName>
        <fullName evidence="8">Glutamyl-tRNA(Gln) amidotransferase subunit A</fullName>
        <shortName evidence="8">Glu-ADT subunit A</shortName>
        <ecNumber evidence="8">6.3.5.7</ecNumber>
    </recommendedName>
</protein>
<evidence type="ECO:0000259" key="9">
    <source>
        <dbReference type="Pfam" id="PF01425"/>
    </source>
</evidence>
<feature type="active site" description="Acyl-ester intermediate" evidence="8">
    <location>
        <position position="177"/>
    </location>
</feature>
<dbReference type="InterPro" id="IPR020556">
    <property type="entry name" value="Amidase_CS"/>
</dbReference>
<keyword evidence="10" id="KW-0808">Transferase</keyword>
<dbReference type="GO" id="GO:0016740">
    <property type="term" value="F:transferase activity"/>
    <property type="evidence" value="ECO:0007669"/>
    <property type="project" value="UniProtKB-KW"/>
</dbReference>
<dbReference type="PANTHER" id="PTHR11895:SF151">
    <property type="entry name" value="GLUTAMYL-TRNA(GLN) AMIDOTRANSFERASE SUBUNIT A"/>
    <property type="match status" value="1"/>
</dbReference>
<dbReference type="HAMAP" id="MF_00120">
    <property type="entry name" value="GatA"/>
    <property type="match status" value="1"/>
</dbReference>
<gene>
    <name evidence="8" type="primary">gatA</name>
    <name evidence="10" type="ORF">SAMN04488558_102113</name>
</gene>
<comment type="catalytic activity">
    <reaction evidence="7 8">
        <text>L-glutamyl-tRNA(Gln) + L-glutamine + ATP + H2O = L-glutaminyl-tRNA(Gln) + L-glutamate + ADP + phosphate + H(+)</text>
        <dbReference type="Rhea" id="RHEA:17521"/>
        <dbReference type="Rhea" id="RHEA-COMP:9681"/>
        <dbReference type="Rhea" id="RHEA-COMP:9684"/>
        <dbReference type="ChEBI" id="CHEBI:15377"/>
        <dbReference type="ChEBI" id="CHEBI:15378"/>
        <dbReference type="ChEBI" id="CHEBI:29985"/>
        <dbReference type="ChEBI" id="CHEBI:30616"/>
        <dbReference type="ChEBI" id="CHEBI:43474"/>
        <dbReference type="ChEBI" id="CHEBI:58359"/>
        <dbReference type="ChEBI" id="CHEBI:78520"/>
        <dbReference type="ChEBI" id="CHEBI:78521"/>
        <dbReference type="ChEBI" id="CHEBI:456216"/>
        <dbReference type="EC" id="6.3.5.7"/>
    </reaction>
</comment>
<keyword evidence="3 8" id="KW-0547">Nucleotide-binding</keyword>
<comment type="subunit">
    <text evidence="8">Heterotrimer of A, B and C subunits.</text>
</comment>
<dbReference type="GO" id="GO:0005524">
    <property type="term" value="F:ATP binding"/>
    <property type="evidence" value="ECO:0007669"/>
    <property type="project" value="UniProtKB-KW"/>
</dbReference>
<dbReference type="SUPFAM" id="SSF75304">
    <property type="entry name" value="Amidase signature (AS) enzymes"/>
    <property type="match status" value="1"/>
</dbReference>
<evidence type="ECO:0000256" key="4">
    <source>
        <dbReference type="ARBA" id="ARBA00022840"/>
    </source>
</evidence>
<evidence type="ECO:0000256" key="3">
    <source>
        <dbReference type="ARBA" id="ARBA00022741"/>
    </source>
</evidence>
<dbReference type="OrthoDB" id="9811471at2"/>
<evidence type="ECO:0000256" key="6">
    <source>
        <dbReference type="ARBA" id="ARBA00025295"/>
    </source>
</evidence>
<name>A0A1H9AYV7_9LACT</name>
<evidence type="ECO:0000256" key="8">
    <source>
        <dbReference type="HAMAP-Rule" id="MF_00120"/>
    </source>
</evidence>
<feature type="active site" description="Charge relay system" evidence="8">
    <location>
        <position position="153"/>
    </location>
</feature>
<feature type="active site" description="Charge relay system" evidence="8">
    <location>
        <position position="78"/>
    </location>
</feature>
<dbReference type="Pfam" id="PF01425">
    <property type="entry name" value="Amidase"/>
    <property type="match status" value="1"/>
</dbReference>
<dbReference type="InterPro" id="IPR004412">
    <property type="entry name" value="GatA"/>
</dbReference>
<evidence type="ECO:0000256" key="7">
    <source>
        <dbReference type="ARBA" id="ARBA00047407"/>
    </source>
</evidence>
<dbReference type="STRING" id="89093.SAMN04488558_102113"/>